<dbReference type="Proteomes" id="UP000197174">
    <property type="component" value="Unassembled WGS sequence"/>
</dbReference>
<dbReference type="Pfam" id="PF00857">
    <property type="entry name" value="Isochorismatase"/>
    <property type="match status" value="1"/>
</dbReference>
<dbReference type="PANTHER" id="PTHR43540">
    <property type="entry name" value="PEROXYUREIDOACRYLATE/UREIDOACRYLATE AMIDOHYDROLASE-RELATED"/>
    <property type="match status" value="1"/>
</dbReference>
<reference evidence="3 4" key="1">
    <citation type="submission" date="2017-03" db="EMBL/GenBank/DDBJ databases">
        <title>Whole genome sequence of Micromonospora wenchangensis, isolated from mangrove soil.</title>
        <authorList>
            <person name="Yang H."/>
        </authorList>
    </citation>
    <scope>NUCLEOTIDE SEQUENCE [LARGE SCALE GENOMIC DNA]</scope>
    <source>
        <strain evidence="3 4">CCTCC AA 2012002</strain>
    </source>
</reference>
<dbReference type="InterPro" id="IPR050272">
    <property type="entry name" value="Isochorismatase-like_hydrls"/>
</dbReference>
<dbReference type="RefSeq" id="WP_088643354.1">
    <property type="nucleotide sequence ID" value="NZ_CBDRBW010000027.1"/>
</dbReference>
<dbReference type="GO" id="GO:0016787">
    <property type="term" value="F:hydrolase activity"/>
    <property type="evidence" value="ECO:0007669"/>
    <property type="project" value="UniProtKB-KW"/>
</dbReference>
<comment type="caution">
    <text evidence="3">The sequence shown here is derived from an EMBL/GenBank/DDBJ whole genome shotgun (WGS) entry which is preliminary data.</text>
</comment>
<dbReference type="InterPro" id="IPR000868">
    <property type="entry name" value="Isochorismatase-like_dom"/>
</dbReference>
<keyword evidence="1" id="KW-0378">Hydrolase</keyword>
<evidence type="ECO:0000256" key="1">
    <source>
        <dbReference type="ARBA" id="ARBA00022801"/>
    </source>
</evidence>
<gene>
    <name evidence="3" type="ORF">B5D80_09105</name>
</gene>
<organism evidence="3 4">
    <name type="scientific">Micromonospora wenchangensis</name>
    <dbReference type="NCBI Taxonomy" id="1185415"/>
    <lineage>
        <taxon>Bacteria</taxon>
        <taxon>Bacillati</taxon>
        <taxon>Actinomycetota</taxon>
        <taxon>Actinomycetes</taxon>
        <taxon>Micromonosporales</taxon>
        <taxon>Micromonosporaceae</taxon>
        <taxon>Micromonospora</taxon>
    </lineage>
</organism>
<dbReference type="EMBL" id="MZMV01000011">
    <property type="protein sequence ID" value="OWV09543.1"/>
    <property type="molecule type" value="Genomic_DNA"/>
</dbReference>
<evidence type="ECO:0000259" key="2">
    <source>
        <dbReference type="Pfam" id="PF00857"/>
    </source>
</evidence>
<name>A0A246RPL8_9ACTN</name>
<accession>A0A246RPL8</accession>
<dbReference type="CDD" id="cd00431">
    <property type="entry name" value="cysteine_hydrolases"/>
    <property type="match status" value="1"/>
</dbReference>
<dbReference type="AlphaFoldDB" id="A0A246RPL8"/>
<dbReference type="Gene3D" id="3.40.50.850">
    <property type="entry name" value="Isochorismatase-like"/>
    <property type="match status" value="1"/>
</dbReference>
<keyword evidence="4" id="KW-1185">Reference proteome</keyword>
<evidence type="ECO:0000313" key="4">
    <source>
        <dbReference type="Proteomes" id="UP000197174"/>
    </source>
</evidence>
<sequence length="197" mass="20441">MRPLGPGDALIVIDVQRKYVTGPLAVPDAAGLVDRIARFTDAARARDVPLVWVTRELRPGVSMGAATTAGYGAAVAEMFRSPAADLHPGLGARDDEIRVVKPRQSAFYGTDLEVVLRTLGAGRVVLAGVTTNICVQATAQDARARDLDVLVVADLTAALPVTAAGFDLPAEQVQRATLATLAHAVATVRPAAAVLSA</sequence>
<protein>
    <recommendedName>
        <fullName evidence="2">Isochorismatase-like domain-containing protein</fullName>
    </recommendedName>
</protein>
<feature type="domain" description="Isochorismatase-like" evidence="2">
    <location>
        <begin position="9"/>
        <end position="188"/>
    </location>
</feature>
<dbReference type="InterPro" id="IPR036380">
    <property type="entry name" value="Isochorismatase-like_sf"/>
</dbReference>
<dbReference type="SUPFAM" id="SSF52499">
    <property type="entry name" value="Isochorismatase-like hydrolases"/>
    <property type="match status" value="1"/>
</dbReference>
<dbReference type="OrthoDB" id="3174612at2"/>
<proteinExistence type="predicted"/>
<evidence type="ECO:0000313" key="3">
    <source>
        <dbReference type="EMBL" id="OWV09543.1"/>
    </source>
</evidence>